<name>A0ABV6IVT7_9PROT</name>
<evidence type="ECO:0000313" key="2">
    <source>
        <dbReference type="Proteomes" id="UP001589789"/>
    </source>
</evidence>
<reference evidence="1 2" key="1">
    <citation type="submission" date="2024-09" db="EMBL/GenBank/DDBJ databases">
        <authorList>
            <person name="Sun Q."/>
            <person name="Mori K."/>
        </authorList>
    </citation>
    <scope>NUCLEOTIDE SEQUENCE [LARGE SCALE GENOMIC DNA]</scope>
    <source>
        <strain evidence="1 2">CCM 7468</strain>
    </source>
</reference>
<evidence type="ECO:0000313" key="1">
    <source>
        <dbReference type="EMBL" id="MFC0386713.1"/>
    </source>
</evidence>
<proteinExistence type="predicted"/>
<dbReference type="Proteomes" id="UP001589789">
    <property type="component" value="Unassembled WGS sequence"/>
</dbReference>
<sequence>MKALGILFVVLLIGTAGFTALQITGARHAAGERDRCAEATPGAWQAFEAGPAGRAGLRLEELGPAQRAEMPGATRPGLVLCRAKARFGNGARDTMWFALLPTADDGRGRFVVHAAPGDLGRRSVLAVR</sequence>
<keyword evidence="2" id="KW-1185">Reference proteome</keyword>
<gene>
    <name evidence="1" type="ORF">ACFFIC_14325</name>
</gene>
<accession>A0ABV6IVT7</accession>
<comment type="caution">
    <text evidence="1">The sequence shown here is derived from an EMBL/GenBank/DDBJ whole genome shotgun (WGS) entry which is preliminary data.</text>
</comment>
<dbReference type="EMBL" id="JBHLVZ010000037">
    <property type="protein sequence ID" value="MFC0386713.1"/>
    <property type="molecule type" value="Genomic_DNA"/>
</dbReference>
<protein>
    <submittedName>
        <fullName evidence="1">Uncharacterized protein</fullName>
    </submittedName>
</protein>
<dbReference type="RefSeq" id="WP_377051449.1">
    <property type="nucleotide sequence ID" value="NZ_JBHLVZ010000037.1"/>
</dbReference>
<organism evidence="1 2">
    <name type="scientific">Muricoccus vinaceus</name>
    <dbReference type="NCBI Taxonomy" id="424704"/>
    <lineage>
        <taxon>Bacteria</taxon>
        <taxon>Pseudomonadati</taxon>
        <taxon>Pseudomonadota</taxon>
        <taxon>Alphaproteobacteria</taxon>
        <taxon>Acetobacterales</taxon>
        <taxon>Roseomonadaceae</taxon>
        <taxon>Muricoccus</taxon>
    </lineage>
</organism>